<dbReference type="Proteomes" id="UP000032512">
    <property type="component" value="Unassembled WGS sequence"/>
</dbReference>
<dbReference type="EMBL" id="JXIQ01000076">
    <property type="protein sequence ID" value="KIY22228.1"/>
    <property type="molecule type" value="Genomic_DNA"/>
</dbReference>
<gene>
    <name evidence="2" type="ORF">UB32_09515</name>
</gene>
<comment type="caution">
    <text evidence="2">The sequence shown here is derived from an EMBL/GenBank/DDBJ whole genome shotgun (WGS) entry which is preliminary data.</text>
</comment>
<dbReference type="InterPro" id="IPR012538">
    <property type="entry name" value="Cyt_c_oxidase_su2a"/>
</dbReference>
<evidence type="ECO:0000313" key="2">
    <source>
        <dbReference type="EMBL" id="KIY22228.1"/>
    </source>
</evidence>
<reference evidence="2 3" key="1">
    <citation type="submission" date="2015-01" db="EMBL/GenBank/DDBJ databases">
        <title>Draft genome sequences of the supercritical CO2 tolerant bacteria Bacillus subterraneus MITOT1 and Bacillus cereus MIT0214.</title>
        <authorList>
            <person name="Peet K.C."/>
            <person name="Thompson J.R."/>
        </authorList>
    </citation>
    <scope>NUCLEOTIDE SEQUENCE [LARGE SCALE GENOMIC DNA]</scope>
    <source>
        <strain evidence="2 3">MITOT1</strain>
    </source>
</reference>
<sequence>MAQPEIGKKTHTKVEDQPSLKGTLASVFLLGFFLIVTWLGVFFLFVDRF</sequence>
<dbReference type="AlphaFoldDB" id="A0A0D6ZCA3"/>
<proteinExistence type="predicted"/>
<keyword evidence="1" id="KW-0812">Transmembrane</keyword>
<evidence type="ECO:0000256" key="1">
    <source>
        <dbReference type="SAM" id="Phobius"/>
    </source>
</evidence>
<organism evidence="2 3">
    <name type="scientific">Mesobacillus subterraneus</name>
    <dbReference type="NCBI Taxonomy" id="285983"/>
    <lineage>
        <taxon>Bacteria</taxon>
        <taxon>Bacillati</taxon>
        <taxon>Bacillota</taxon>
        <taxon>Bacilli</taxon>
        <taxon>Bacillales</taxon>
        <taxon>Bacillaceae</taxon>
        <taxon>Mesobacillus</taxon>
    </lineage>
</organism>
<dbReference type="Pfam" id="PF08113">
    <property type="entry name" value="CoxIIa"/>
    <property type="match status" value="1"/>
</dbReference>
<keyword evidence="1" id="KW-0472">Membrane</keyword>
<dbReference type="RefSeq" id="WP_044393241.1">
    <property type="nucleotide sequence ID" value="NZ_JXIQ01000076.1"/>
</dbReference>
<name>A0A0D6ZCA3_9BACI</name>
<feature type="transmembrane region" description="Helical" evidence="1">
    <location>
        <begin position="24"/>
        <end position="46"/>
    </location>
</feature>
<dbReference type="OrthoDB" id="2418411at2"/>
<keyword evidence="1" id="KW-1133">Transmembrane helix</keyword>
<protein>
    <submittedName>
        <fullName evidence="2">Subunit I/II of b(O/a)3-type cytochrome C oxidase</fullName>
    </submittedName>
</protein>
<evidence type="ECO:0000313" key="3">
    <source>
        <dbReference type="Proteomes" id="UP000032512"/>
    </source>
</evidence>
<accession>A0A0D6ZCA3</accession>
<dbReference type="PATRIC" id="fig|285983.3.peg.442"/>
<keyword evidence="3" id="KW-1185">Reference proteome</keyword>